<feature type="transmembrane region" description="Helical" evidence="1">
    <location>
        <begin position="552"/>
        <end position="576"/>
    </location>
</feature>
<keyword evidence="1" id="KW-1133">Transmembrane helix</keyword>
<evidence type="ECO:0000313" key="2">
    <source>
        <dbReference type="EMBL" id="CAF1654278.1"/>
    </source>
</evidence>
<dbReference type="AlphaFoldDB" id="A0A816EU32"/>
<evidence type="ECO:0000313" key="3">
    <source>
        <dbReference type="Proteomes" id="UP000663828"/>
    </source>
</evidence>
<feature type="transmembrane region" description="Helical" evidence="1">
    <location>
        <begin position="111"/>
        <end position="133"/>
    </location>
</feature>
<evidence type="ECO:0008006" key="4">
    <source>
        <dbReference type="Google" id="ProtNLM"/>
    </source>
</evidence>
<keyword evidence="3" id="KW-1185">Reference proteome</keyword>
<keyword evidence="1" id="KW-0812">Transmembrane</keyword>
<protein>
    <recommendedName>
        <fullName evidence="4">Envelope fusion glycoprotein</fullName>
    </recommendedName>
</protein>
<accession>A0A816EU32</accession>
<evidence type="ECO:0000256" key="1">
    <source>
        <dbReference type="SAM" id="Phobius"/>
    </source>
</evidence>
<reference evidence="2" key="1">
    <citation type="submission" date="2021-02" db="EMBL/GenBank/DDBJ databases">
        <authorList>
            <person name="Nowell W R."/>
        </authorList>
    </citation>
    <scope>NUCLEOTIDE SEQUENCE</scope>
</reference>
<dbReference type="EMBL" id="CAJNOR010010489">
    <property type="protein sequence ID" value="CAF1654278.1"/>
    <property type="molecule type" value="Genomic_DNA"/>
</dbReference>
<comment type="caution">
    <text evidence="2">The sequence shown here is derived from an EMBL/GenBank/DDBJ whole genome shotgun (WGS) entry which is preliminary data.</text>
</comment>
<name>A0A816EU32_ADIRI</name>
<gene>
    <name evidence="2" type="ORF">XAT740_LOCUS55606</name>
</gene>
<dbReference type="Proteomes" id="UP000663828">
    <property type="component" value="Unassembled WGS sequence"/>
</dbReference>
<keyword evidence="1" id="KW-0472">Membrane</keyword>
<organism evidence="2 3">
    <name type="scientific">Adineta ricciae</name>
    <name type="common">Rotifer</name>
    <dbReference type="NCBI Taxonomy" id="249248"/>
    <lineage>
        <taxon>Eukaryota</taxon>
        <taxon>Metazoa</taxon>
        <taxon>Spiralia</taxon>
        <taxon>Gnathifera</taxon>
        <taxon>Rotifera</taxon>
        <taxon>Eurotatoria</taxon>
        <taxon>Bdelloidea</taxon>
        <taxon>Adinetida</taxon>
        <taxon>Adinetidae</taxon>
        <taxon>Adineta</taxon>
    </lineage>
</organism>
<sequence>MQNKLIWWTLNALIIQTYTLLNITLPKQDILHKSSGLIMNYVSEYKPADNIISITVSIPMFDDTCYLIPIKAMKKIPQCVAKINSNKRKEERKARRSIIHKRHKQQRQRRFLTALIPIAMGVVSTALSAINLVQDANLQQQVRTTIDTINILRDNMDVHASQIFQLTAGQIRSTEELYHTQMALNNTIKIVNEHSDMIRENRIAINTLAETIKALQKKLSTFIHNVETHFIHDSIEDILANKLNLRFMHHQDLPRVIDIIMQETNINLDKDNDDIPLFELASRLLIQQRVEFMPTPNTQRNDQDKMGNLIFISFFAATDKNQHQFSTFKLIPMPFNHENRRVKLAQLPSMVSISTKKMEIIQWTKEETTACRFELTSSCRETPPIRKNWQESCLFEILTDSKLTNCRIEEETEPIFVQKIGNKWAISTQNQTRCHRVMQKDQNQHIITTNNELTLPPIVLLATDNSTSLSCDHFFLPRPTSNNNKQIAIIEEQTITDEESYLIDLNHHIKNTTKWEKIPYVASNIQSMFEHLMKTPQSNGIKHIQTTWYEPLMPGVVVGVLVAIVSISIVCGYLMWITKMKKLTELINMPAT</sequence>
<proteinExistence type="predicted"/>